<keyword evidence="2" id="KW-1185">Reference proteome</keyword>
<dbReference type="EMBL" id="CAJVCH010215802">
    <property type="protein sequence ID" value="CAG7731597.1"/>
    <property type="molecule type" value="Genomic_DNA"/>
</dbReference>
<protein>
    <submittedName>
        <fullName evidence="1">Uncharacterized protein</fullName>
    </submittedName>
</protein>
<organism evidence="1 2">
    <name type="scientific">Allacma fusca</name>
    <dbReference type="NCBI Taxonomy" id="39272"/>
    <lineage>
        <taxon>Eukaryota</taxon>
        <taxon>Metazoa</taxon>
        <taxon>Ecdysozoa</taxon>
        <taxon>Arthropoda</taxon>
        <taxon>Hexapoda</taxon>
        <taxon>Collembola</taxon>
        <taxon>Symphypleona</taxon>
        <taxon>Sminthuridae</taxon>
        <taxon>Allacma</taxon>
    </lineage>
</organism>
<name>A0A8J2P9X2_9HEXA</name>
<accession>A0A8J2P9X2</accession>
<dbReference type="AlphaFoldDB" id="A0A8J2P9X2"/>
<evidence type="ECO:0000313" key="2">
    <source>
        <dbReference type="Proteomes" id="UP000708208"/>
    </source>
</evidence>
<evidence type="ECO:0000313" key="1">
    <source>
        <dbReference type="EMBL" id="CAG7731597.1"/>
    </source>
</evidence>
<gene>
    <name evidence="1" type="ORF">AFUS01_LOCUS20175</name>
</gene>
<sequence>MAISEVLSAGIILQLLEIKTPTTLSHVNRNLELSAPVKEHASYIVDILNGMTSTIIASNDFTPMGIDVEEVSDSSDNIEPSEVVHHVIEENGDVLVFNQEGQLLNKVDDVSLRESRARLPTTTDGATVQRSELQVTIQDEGNRGIISTNQPLAVNPQLPPKRCSKCG</sequence>
<comment type="caution">
    <text evidence="1">The sequence shown here is derived from an EMBL/GenBank/DDBJ whole genome shotgun (WGS) entry which is preliminary data.</text>
</comment>
<dbReference type="Proteomes" id="UP000708208">
    <property type="component" value="Unassembled WGS sequence"/>
</dbReference>
<reference evidence="1" key="1">
    <citation type="submission" date="2021-06" db="EMBL/GenBank/DDBJ databases">
        <authorList>
            <person name="Hodson N. C."/>
            <person name="Mongue J. A."/>
            <person name="Jaron S. K."/>
        </authorList>
    </citation>
    <scope>NUCLEOTIDE SEQUENCE</scope>
</reference>
<proteinExistence type="predicted"/>